<dbReference type="Gene3D" id="3.10.450.50">
    <property type="match status" value="1"/>
</dbReference>
<dbReference type="Proteomes" id="UP001157914">
    <property type="component" value="Unassembled WGS sequence"/>
</dbReference>
<evidence type="ECO:0000313" key="2">
    <source>
        <dbReference type="EMBL" id="SMP17383.1"/>
    </source>
</evidence>
<evidence type="ECO:0000313" key="3">
    <source>
        <dbReference type="Proteomes" id="UP001157914"/>
    </source>
</evidence>
<keyword evidence="2" id="KW-0413">Isomerase</keyword>
<dbReference type="Pfam" id="PF14534">
    <property type="entry name" value="DUF4440"/>
    <property type="match status" value="1"/>
</dbReference>
<sequence length="136" mass="15088">MQTLEDLGKVRAAMETWLDAFNTRNLDALISVYGPHSVYANAQSPLMRGPEQIQSWFKSAFELIEGRMRFQEEGHLLNGAMAVLYGKYFLESDCATSAGGNTGRVALVFEKDTAGDWKVVFDMDNTPPDALASDFL</sequence>
<comment type="caution">
    <text evidence="2">The sequence shown here is derived from an EMBL/GenBank/DDBJ whole genome shotgun (WGS) entry which is preliminary data.</text>
</comment>
<feature type="domain" description="DUF4440" evidence="1">
    <location>
        <begin position="10"/>
        <end position="119"/>
    </location>
</feature>
<proteinExistence type="predicted"/>
<keyword evidence="3" id="KW-1185">Reference proteome</keyword>
<evidence type="ECO:0000259" key="1">
    <source>
        <dbReference type="Pfam" id="PF14534"/>
    </source>
</evidence>
<dbReference type="RefSeq" id="WP_155190559.1">
    <property type="nucleotide sequence ID" value="NZ_BAAAEA010000003.1"/>
</dbReference>
<dbReference type="EMBL" id="FXTT01000002">
    <property type="protein sequence ID" value="SMP17383.1"/>
    <property type="molecule type" value="Genomic_DNA"/>
</dbReference>
<reference evidence="2 3" key="1">
    <citation type="submission" date="2017-05" db="EMBL/GenBank/DDBJ databases">
        <authorList>
            <person name="Varghese N."/>
            <person name="Submissions S."/>
        </authorList>
    </citation>
    <scope>NUCLEOTIDE SEQUENCE [LARGE SCALE GENOMIC DNA]</scope>
    <source>
        <strain evidence="2 3">DSM 15949</strain>
    </source>
</reference>
<accession>A0ABY1NT15</accession>
<dbReference type="GO" id="GO:0016853">
    <property type="term" value="F:isomerase activity"/>
    <property type="evidence" value="ECO:0007669"/>
    <property type="project" value="UniProtKB-KW"/>
</dbReference>
<protein>
    <submittedName>
        <fullName evidence="2">Ketosteroid isomerase homolog</fullName>
    </submittedName>
</protein>
<organism evidence="2 3">
    <name type="scientific">Roseibium denhamense</name>
    <dbReference type="NCBI Taxonomy" id="76305"/>
    <lineage>
        <taxon>Bacteria</taxon>
        <taxon>Pseudomonadati</taxon>
        <taxon>Pseudomonadota</taxon>
        <taxon>Alphaproteobacteria</taxon>
        <taxon>Hyphomicrobiales</taxon>
        <taxon>Stappiaceae</taxon>
        <taxon>Roseibium</taxon>
    </lineage>
</organism>
<gene>
    <name evidence="2" type="ORF">SAMN06265374_1820</name>
</gene>
<dbReference type="InterPro" id="IPR027843">
    <property type="entry name" value="DUF4440"/>
</dbReference>
<dbReference type="InterPro" id="IPR032710">
    <property type="entry name" value="NTF2-like_dom_sf"/>
</dbReference>
<dbReference type="SUPFAM" id="SSF54427">
    <property type="entry name" value="NTF2-like"/>
    <property type="match status" value="1"/>
</dbReference>
<name>A0ABY1NT15_9HYPH</name>